<comment type="caution">
    <text evidence="1">The sequence shown here is derived from an EMBL/GenBank/DDBJ whole genome shotgun (WGS) entry which is preliminary data.</text>
</comment>
<organism evidence="1 2">
    <name type="scientific">Trichostrongylus colubriformis</name>
    <name type="common">Black scour worm</name>
    <dbReference type="NCBI Taxonomy" id="6319"/>
    <lineage>
        <taxon>Eukaryota</taxon>
        <taxon>Metazoa</taxon>
        <taxon>Ecdysozoa</taxon>
        <taxon>Nematoda</taxon>
        <taxon>Chromadorea</taxon>
        <taxon>Rhabditida</taxon>
        <taxon>Rhabditina</taxon>
        <taxon>Rhabditomorpha</taxon>
        <taxon>Strongyloidea</taxon>
        <taxon>Trichostrongylidae</taxon>
        <taxon>Trichostrongylus</taxon>
    </lineage>
</organism>
<evidence type="ECO:0000313" key="2">
    <source>
        <dbReference type="Proteomes" id="UP001331761"/>
    </source>
</evidence>
<accession>A0AAN8ITY6</accession>
<gene>
    <name evidence="1" type="ORF">GCK32_002227</name>
</gene>
<reference evidence="1 2" key="1">
    <citation type="submission" date="2019-10" db="EMBL/GenBank/DDBJ databases">
        <title>Assembly and Annotation for the nematode Trichostrongylus colubriformis.</title>
        <authorList>
            <person name="Martin J."/>
        </authorList>
    </citation>
    <scope>NUCLEOTIDE SEQUENCE [LARGE SCALE GENOMIC DNA]</scope>
    <source>
        <strain evidence="1">G859</strain>
        <tissue evidence="1">Whole worm</tissue>
    </source>
</reference>
<name>A0AAN8ITY6_TRICO</name>
<protein>
    <submittedName>
        <fullName evidence="1">Uncharacterized protein</fullName>
    </submittedName>
</protein>
<sequence>MLSFVKSNFDEEALISDDDRAPVLPPAEQYCLTTIWVRPALSTISYDDIVTDDISVEPHPLYDIDLMDEAPVVEITDRKASEILQKEEEFFARLWTLHLERS</sequence>
<dbReference type="Proteomes" id="UP001331761">
    <property type="component" value="Unassembled WGS sequence"/>
</dbReference>
<dbReference type="EMBL" id="WIXE01001253">
    <property type="protein sequence ID" value="KAK5985861.1"/>
    <property type="molecule type" value="Genomic_DNA"/>
</dbReference>
<dbReference type="AlphaFoldDB" id="A0AAN8ITY6"/>
<keyword evidence="2" id="KW-1185">Reference proteome</keyword>
<proteinExistence type="predicted"/>
<evidence type="ECO:0000313" key="1">
    <source>
        <dbReference type="EMBL" id="KAK5985861.1"/>
    </source>
</evidence>